<dbReference type="PIRSF" id="PIRSF000161">
    <property type="entry name" value="DHPR"/>
    <property type="match status" value="1"/>
</dbReference>
<comment type="subunit">
    <text evidence="12">Homotetramer.</text>
</comment>
<dbReference type="PANTHER" id="PTHR20836:SF0">
    <property type="entry name" value="4-HYDROXY-TETRAHYDRODIPICOLINATE REDUCTASE 1, CHLOROPLASTIC-RELATED"/>
    <property type="match status" value="1"/>
</dbReference>
<dbReference type="Pfam" id="PF01113">
    <property type="entry name" value="DapB_N"/>
    <property type="match status" value="1"/>
</dbReference>
<comment type="caution">
    <text evidence="12">Lacks conserved residue(s) required for the propagation of feature annotation.</text>
</comment>
<keyword evidence="3 12" id="KW-0521">NADP</keyword>
<dbReference type="Gene3D" id="3.40.50.720">
    <property type="entry name" value="NAD(P)-binding Rossmann-like Domain"/>
    <property type="match status" value="1"/>
</dbReference>
<gene>
    <name evidence="12 15" type="primary">dapB</name>
    <name evidence="15" type="ordered locus">GAU_1793</name>
</gene>
<evidence type="ECO:0000256" key="8">
    <source>
        <dbReference type="ARBA" id="ARBA00037922"/>
    </source>
</evidence>
<dbReference type="InterPro" id="IPR023940">
    <property type="entry name" value="DHDPR_bac"/>
</dbReference>
<sequence>MTVDRTTDGASGLPIALVGMGKMGRAIDALATGRGCDVVARLGADAMAQATVGTLGGARVAIEFTHPEAALANARTLLSLGCPVVVGTTGWTAALDQLEDAVRTTGTPALWAPNFSVGVQLFLAIAEDAARRLRDVEGFDTHVVETHHTAKKDAPSGTGIAIAERLAVGLGHDVPVSSVRVGSVPGTHEILLDAPFEQIRLVHEARDRRVFADGALTAARWLARQTTPALYTMRDVLRATPTP</sequence>
<evidence type="ECO:0000256" key="6">
    <source>
        <dbReference type="ARBA" id="ARBA00023027"/>
    </source>
</evidence>
<dbReference type="CDD" id="cd02274">
    <property type="entry name" value="DHDPR_N"/>
    <property type="match status" value="1"/>
</dbReference>
<feature type="active site" description="Proton donor" evidence="12">
    <location>
        <position position="151"/>
    </location>
</feature>
<evidence type="ECO:0000313" key="15">
    <source>
        <dbReference type="EMBL" id="BAH38835.1"/>
    </source>
</evidence>
<dbReference type="GO" id="GO:0008839">
    <property type="term" value="F:4-hydroxy-tetrahydrodipicolinate reductase"/>
    <property type="evidence" value="ECO:0007669"/>
    <property type="project" value="UniProtKB-EC"/>
</dbReference>
<dbReference type="STRING" id="379066.GAU_1793"/>
<accession>C1A410</accession>
<dbReference type="EMBL" id="AP009153">
    <property type="protein sequence ID" value="BAH38835.1"/>
    <property type="molecule type" value="Genomic_DNA"/>
</dbReference>
<comment type="caution">
    <text evidence="12">Was originally thought to be a dihydrodipicolinate reductase (DHDPR), catalyzing the conversion of dihydrodipicolinate to tetrahydrodipicolinate. However, it was shown in E.coli that the substrate of the enzymatic reaction is not dihydrodipicolinate (DHDP) but in fact (2S,4S)-4-hydroxy-2,3,4,5-tetrahydrodipicolinic acid (HTPA), the product released by the DapA-catalyzed reaction.</text>
</comment>
<keyword evidence="12" id="KW-0963">Cytoplasm</keyword>
<dbReference type="HAMAP" id="MF_00102">
    <property type="entry name" value="DapB"/>
    <property type="match status" value="1"/>
</dbReference>
<dbReference type="SUPFAM" id="SSF55347">
    <property type="entry name" value="Glyceraldehyde-3-phosphate dehydrogenase-like, C-terminal domain"/>
    <property type="match status" value="1"/>
</dbReference>
<dbReference type="HOGENOM" id="CLU_047479_1_0_0"/>
<dbReference type="eggNOG" id="COG0289">
    <property type="taxonomic scope" value="Bacteria"/>
</dbReference>
<evidence type="ECO:0000256" key="12">
    <source>
        <dbReference type="HAMAP-Rule" id="MF_00102"/>
    </source>
</evidence>
<dbReference type="GO" id="GO:0016726">
    <property type="term" value="F:oxidoreductase activity, acting on CH or CH2 groups, NAD or NADP as acceptor"/>
    <property type="evidence" value="ECO:0007669"/>
    <property type="project" value="UniProtKB-UniRule"/>
</dbReference>
<dbReference type="GO" id="GO:0009089">
    <property type="term" value="P:lysine biosynthetic process via diaminopimelate"/>
    <property type="evidence" value="ECO:0007669"/>
    <property type="project" value="UniProtKB-UniRule"/>
</dbReference>
<evidence type="ECO:0000256" key="2">
    <source>
        <dbReference type="ARBA" id="ARBA00022605"/>
    </source>
</evidence>
<comment type="pathway">
    <text evidence="8 12">Amino-acid biosynthesis; L-lysine biosynthesis via DAP pathway; (S)-tetrahydrodipicolinate from L-aspartate: step 4/4.</text>
</comment>
<dbReference type="SUPFAM" id="SSF51735">
    <property type="entry name" value="NAD(P)-binding Rossmann-fold domains"/>
    <property type="match status" value="1"/>
</dbReference>
<evidence type="ECO:0000313" key="16">
    <source>
        <dbReference type="Proteomes" id="UP000002209"/>
    </source>
</evidence>
<comment type="catalytic activity">
    <reaction evidence="10 12">
        <text>(S)-2,3,4,5-tetrahydrodipicolinate + NADP(+) + H2O = (2S,4S)-4-hydroxy-2,3,4,5-tetrahydrodipicolinate + NADPH + H(+)</text>
        <dbReference type="Rhea" id="RHEA:35331"/>
        <dbReference type="ChEBI" id="CHEBI:15377"/>
        <dbReference type="ChEBI" id="CHEBI:15378"/>
        <dbReference type="ChEBI" id="CHEBI:16845"/>
        <dbReference type="ChEBI" id="CHEBI:57783"/>
        <dbReference type="ChEBI" id="CHEBI:58349"/>
        <dbReference type="ChEBI" id="CHEBI:67139"/>
        <dbReference type="EC" id="1.17.1.8"/>
    </reaction>
</comment>
<comment type="catalytic activity">
    <reaction evidence="11 12">
        <text>(S)-2,3,4,5-tetrahydrodipicolinate + NAD(+) + H2O = (2S,4S)-4-hydroxy-2,3,4,5-tetrahydrodipicolinate + NADH + H(+)</text>
        <dbReference type="Rhea" id="RHEA:35323"/>
        <dbReference type="ChEBI" id="CHEBI:15377"/>
        <dbReference type="ChEBI" id="CHEBI:15378"/>
        <dbReference type="ChEBI" id="CHEBI:16845"/>
        <dbReference type="ChEBI" id="CHEBI:57540"/>
        <dbReference type="ChEBI" id="CHEBI:57945"/>
        <dbReference type="ChEBI" id="CHEBI:67139"/>
        <dbReference type="EC" id="1.17.1.8"/>
    </reaction>
</comment>
<evidence type="ECO:0000256" key="7">
    <source>
        <dbReference type="ARBA" id="ARBA00023154"/>
    </source>
</evidence>
<evidence type="ECO:0000256" key="3">
    <source>
        <dbReference type="ARBA" id="ARBA00022857"/>
    </source>
</evidence>
<keyword evidence="4 12" id="KW-0220">Diaminopimelate biosynthesis</keyword>
<keyword evidence="7 12" id="KW-0457">Lysine biosynthesis</keyword>
<feature type="binding site" evidence="12">
    <location>
        <position position="148"/>
    </location>
    <ligand>
        <name>(S)-2,3,4,5-tetrahydrodipicolinate</name>
        <dbReference type="ChEBI" id="CHEBI:16845"/>
    </ligand>
</feature>
<evidence type="ECO:0000256" key="11">
    <source>
        <dbReference type="ARBA" id="ARBA00049396"/>
    </source>
</evidence>
<name>C1A410_GEMAT</name>
<dbReference type="GO" id="GO:0051287">
    <property type="term" value="F:NAD binding"/>
    <property type="evidence" value="ECO:0007669"/>
    <property type="project" value="UniProtKB-UniRule"/>
</dbReference>
<organism evidence="15 16">
    <name type="scientific">Gemmatimonas aurantiaca (strain DSM 14586 / JCM 11422 / NBRC 100505 / T-27)</name>
    <dbReference type="NCBI Taxonomy" id="379066"/>
    <lineage>
        <taxon>Bacteria</taxon>
        <taxon>Pseudomonadati</taxon>
        <taxon>Gemmatimonadota</taxon>
        <taxon>Gemmatimonadia</taxon>
        <taxon>Gemmatimonadales</taxon>
        <taxon>Gemmatimonadaceae</taxon>
        <taxon>Gemmatimonas</taxon>
    </lineage>
</organism>
<feature type="binding site" evidence="12">
    <location>
        <begin position="87"/>
        <end position="89"/>
    </location>
    <ligand>
        <name>NAD(+)</name>
        <dbReference type="ChEBI" id="CHEBI:57540"/>
    </ligand>
</feature>
<dbReference type="GO" id="GO:0019877">
    <property type="term" value="P:diaminopimelate biosynthetic process"/>
    <property type="evidence" value="ECO:0007669"/>
    <property type="project" value="UniProtKB-UniRule"/>
</dbReference>
<keyword evidence="6 12" id="KW-0520">NAD</keyword>
<evidence type="ECO:0000256" key="4">
    <source>
        <dbReference type="ARBA" id="ARBA00022915"/>
    </source>
</evidence>
<feature type="active site" description="Proton donor/acceptor" evidence="12">
    <location>
        <position position="147"/>
    </location>
</feature>
<comment type="similarity">
    <text evidence="1 12">Belongs to the DapB family.</text>
</comment>
<feature type="binding site" evidence="12">
    <location>
        <begin position="157"/>
        <end position="158"/>
    </location>
    <ligand>
        <name>(S)-2,3,4,5-tetrahydrodipicolinate</name>
        <dbReference type="ChEBI" id="CHEBI:16845"/>
    </ligand>
</feature>
<dbReference type="Gene3D" id="3.30.360.10">
    <property type="entry name" value="Dihydrodipicolinate Reductase, domain 2"/>
    <property type="match status" value="1"/>
</dbReference>
<evidence type="ECO:0000259" key="13">
    <source>
        <dbReference type="Pfam" id="PF01113"/>
    </source>
</evidence>
<feature type="binding site" evidence="12">
    <location>
        <begin position="112"/>
        <end position="115"/>
    </location>
    <ligand>
        <name>NAD(+)</name>
        <dbReference type="ChEBI" id="CHEBI:57540"/>
    </ligand>
</feature>
<evidence type="ECO:0000259" key="14">
    <source>
        <dbReference type="Pfam" id="PF05173"/>
    </source>
</evidence>
<feature type="binding site" evidence="12">
    <location>
        <position position="41"/>
    </location>
    <ligand>
        <name>NADP(+)</name>
        <dbReference type="ChEBI" id="CHEBI:58349"/>
    </ligand>
</feature>
<dbReference type="Proteomes" id="UP000002209">
    <property type="component" value="Chromosome"/>
</dbReference>
<keyword evidence="5 12" id="KW-0560">Oxidoreductase</keyword>
<dbReference type="OrthoDB" id="9790352at2"/>
<dbReference type="PANTHER" id="PTHR20836">
    <property type="entry name" value="DIHYDRODIPICOLINATE REDUCTASE"/>
    <property type="match status" value="1"/>
</dbReference>
<dbReference type="InterPro" id="IPR036291">
    <property type="entry name" value="NAD(P)-bd_dom_sf"/>
</dbReference>
<dbReference type="InterPro" id="IPR022663">
    <property type="entry name" value="DapB_C"/>
</dbReference>
<feature type="domain" description="Dihydrodipicolinate reductase C-terminal" evidence="14">
    <location>
        <begin position="118"/>
        <end position="237"/>
    </location>
</feature>
<evidence type="ECO:0000256" key="1">
    <source>
        <dbReference type="ARBA" id="ARBA00006642"/>
    </source>
</evidence>
<dbReference type="InterPro" id="IPR000846">
    <property type="entry name" value="DapB_N"/>
</dbReference>
<evidence type="ECO:0000256" key="10">
    <source>
        <dbReference type="ARBA" id="ARBA00049080"/>
    </source>
</evidence>
<dbReference type="KEGG" id="gau:GAU_1793"/>
<comment type="subcellular location">
    <subcellularLocation>
        <location evidence="12">Cytoplasm</location>
    </subcellularLocation>
</comment>
<dbReference type="AlphaFoldDB" id="C1A410"/>
<dbReference type="UniPathway" id="UPA00034">
    <property type="reaction ID" value="UER00018"/>
</dbReference>
<evidence type="ECO:0000256" key="9">
    <source>
        <dbReference type="ARBA" id="ARBA00038983"/>
    </source>
</evidence>
<keyword evidence="16" id="KW-1185">Reference proteome</keyword>
<evidence type="ECO:0000256" key="5">
    <source>
        <dbReference type="ARBA" id="ARBA00023002"/>
    </source>
</evidence>
<dbReference type="GO" id="GO:0050661">
    <property type="term" value="F:NADP binding"/>
    <property type="evidence" value="ECO:0007669"/>
    <property type="project" value="UniProtKB-UniRule"/>
</dbReference>
<keyword evidence="2 12" id="KW-0028">Amino-acid biosynthesis</keyword>
<dbReference type="GO" id="GO:0005737">
    <property type="term" value="C:cytoplasm"/>
    <property type="evidence" value="ECO:0007669"/>
    <property type="project" value="UniProtKB-SubCell"/>
</dbReference>
<feature type="domain" description="Dihydrodipicolinate reductase N-terminal" evidence="13">
    <location>
        <begin position="14"/>
        <end position="115"/>
    </location>
</feature>
<proteinExistence type="inferred from homology"/>
<dbReference type="EC" id="1.17.1.8" evidence="9 12"/>
<dbReference type="RefSeq" id="WP_012683282.1">
    <property type="nucleotide sequence ID" value="NC_012489.1"/>
</dbReference>
<protein>
    <recommendedName>
        <fullName evidence="9 12">4-hydroxy-tetrahydrodipicolinate reductase</fullName>
        <shortName evidence="12">HTPA reductase</shortName>
        <ecNumber evidence="9 12">1.17.1.8</ecNumber>
    </recommendedName>
</protein>
<comment type="function">
    <text evidence="12">Catalyzes the conversion of 4-hydroxy-tetrahydrodipicolinate (HTPA) to tetrahydrodipicolinate.</text>
</comment>
<dbReference type="Pfam" id="PF05173">
    <property type="entry name" value="DapB_C"/>
    <property type="match status" value="1"/>
</dbReference>
<reference evidence="16" key="1">
    <citation type="submission" date="2006-03" db="EMBL/GenBank/DDBJ databases">
        <title>Complete genome sequence of Gemmatimonas aurantiaca T-27 that represents a novel phylum Gemmatimonadetes.</title>
        <authorList>
            <person name="Takasaki K."/>
            <person name="Ichikawa N."/>
            <person name="Miura H."/>
            <person name="Matsushita S."/>
            <person name="Watanabe Y."/>
            <person name="Oguchi A."/>
            <person name="Ankai A."/>
            <person name="Yashiro I."/>
            <person name="Takahashi M."/>
            <person name="Terui Y."/>
            <person name="Fukui S."/>
            <person name="Yokoyama H."/>
            <person name="Tanikawa S."/>
            <person name="Hanada S."/>
            <person name="Kamagata Y."/>
            <person name="Fujita N."/>
        </authorList>
    </citation>
    <scope>NUCLEOTIDE SEQUENCE [LARGE SCALE GENOMIC DNA]</scope>
    <source>
        <strain evidence="16">T-27 / DSM 14586 / JCM 11422 / NBRC 100505</strain>
    </source>
</reference>